<organism evidence="2 3">
    <name type="scientific">Tenacibaculum dicentrarchi</name>
    <dbReference type="NCBI Taxonomy" id="669041"/>
    <lineage>
        <taxon>Bacteria</taxon>
        <taxon>Pseudomonadati</taxon>
        <taxon>Bacteroidota</taxon>
        <taxon>Flavobacteriia</taxon>
        <taxon>Flavobacteriales</taxon>
        <taxon>Flavobacteriaceae</taxon>
        <taxon>Tenacibaculum</taxon>
    </lineage>
</organism>
<protein>
    <submittedName>
        <fullName evidence="2">Uncharacterized protein</fullName>
    </submittedName>
</protein>
<evidence type="ECO:0000256" key="1">
    <source>
        <dbReference type="SAM" id="Phobius"/>
    </source>
</evidence>
<keyword evidence="1" id="KW-0812">Transmembrane</keyword>
<evidence type="ECO:0000313" key="2">
    <source>
        <dbReference type="EMBL" id="CAL2083125.1"/>
    </source>
</evidence>
<sequence>MYERIFSWRKNTPHTHGVGIHTNKHSLKMTFYIIIGVVLFFIIMYFIGDKDEKKKNNSSAKAEKKVSKKRINSSKKEINSSKWEIVYRNSERWNELGFQSGELFPGYGKLFEREFEVWYSDVGSKEKKDIQKFNDKFPLNYTPNNSSEITGENVHLERLEKTKGYEALFSGLDNKNRKRWYFALVNTIPTWIEVEREIEKEDIESEYIPEPIEIPEGWELVRRKTTKWKELGFGDNELFPGYGKIYEREFSVWYNEIGSKEKNIQPDFTDKATINLKKVIYSNIAELNNKNLEFNYLEKKQGFKMLLTTVDKKERKRWYFGLKETEPTYIFTESAE</sequence>
<dbReference type="Proteomes" id="UP001497514">
    <property type="component" value="Chromosome"/>
</dbReference>
<dbReference type="EMBL" id="OZ038524">
    <property type="protein sequence ID" value="CAL2083125.1"/>
    <property type="molecule type" value="Genomic_DNA"/>
</dbReference>
<gene>
    <name evidence="2" type="ORF">TD3509T_1480</name>
</gene>
<accession>A0ABM9NXW0</accession>
<name>A0ABM9NXW0_9FLAO</name>
<keyword evidence="1" id="KW-0472">Membrane</keyword>
<keyword evidence="1" id="KW-1133">Transmembrane helix</keyword>
<evidence type="ECO:0000313" key="3">
    <source>
        <dbReference type="Proteomes" id="UP001497514"/>
    </source>
</evidence>
<proteinExistence type="predicted"/>
<keyword evidence="3" id="KW-1185">Reference proteome</keyword>
<reference evidence="2 3" key="1">
    <citation type="submission" date="2024-05" db="EMBL/GenBank/DDBJ databases">
        <authorList>
            <person name="Duchaud E."/>
        </authorList>
    </citation>
    <scope>NUCLEOTIDE SEQUENCE [LARGE SCALE GENOMIC DNA]</scope>
    <source>
        <strain evidence="2">Ena-SAMPLE-TAB-13-05-2024-13:56:06:370-140309</strain>
    </source>
</reference>
<feature type="transmembrane region" description="Helical" evidence="1">
    <location>
        <begin position="29"/>
        <end position="48"/>
    </location>
</feature>